<accession>A0ACC2ADW6</accession>
<gene>
    <name evidence="1" type="ORF">O6H91_22G026900</name>
</gene>
<evidence type="ECO:0000313" key="2">
    <source>
        <dbReference type="Proteomes" id="UP001162992"/>
    </source>
</evidence>
<evidence type="ECO:0000313" key="1">
    <source>
        <dbReference type="EMBL" id="KAJ7515763.1"/>
    </source>
</evidence>
<organism evidence="1 2">
    <name type="scientific">Diphasiastrum complanatum</name>
    <name type="common">Issler's clubmoss</name>
    <name type="synonym">Lycopodium complanatum</name>
    <dbReference type="NCBI Taxonomy" id="34168"/>
    <lineage>
        <taxon>Eukaryota</taxon>
        <taxon>Viridiplantae</taxon>
        <taxon>Streptophyta</taxon>
        <taxon>Embryophyta</taxon>
        <taxon>Tracheophyta</taxon>
        <taxon>Lycopodiopsida</taxon>
        <taxon>Lycopodiales</taxon>
        <taxon>Lycopodiaceae</taxon>
        <taxon>Lycopodioideae</taxon>
        <taxon>Diphasiastrum</taxon>
    </lineage>
</organism>
<keyword evidence="2" id="KW-1185">Reference proteome</keyword>
<comment type="caution">
    <text evidence="1">The sequence shown here is derived from an EMBL/GenBank/DDBJ whole genome shotgun (WGS) entry which is preliminary data.</text>
</comment>
<sequence length="567" mass="61411">MEWDWEGFRHAAAAFPKPSGIDFSYGTAGFRLDASLLASTVFRAGVLAALRSLSMKSATGLVITASHNPASDNGVKLVDPGGGMLAMRWEPHANAMANASDEHALTEVVRKIIKEESIAFGDESCGKVLLARDTRPSGQILLAAASQGVAAVAGVAPVDMGILTTPQLHWMVCALNKDQPATEVNYYSHLSQAFRTLEQLRPDKSVRRSSLASESIIIDGANGVGALKLLQLQELLENLQFEVRNCGRAGEGGLNDGVGADFVQKEKAFPRNFDKSDALKKCASIDGDADRLVYFYFISSTISSPSTFNLLDGDKISALFARFIRNQLQSLVEDVEEKPIITTTLVAGYGDVRVGVVQTAYANGASTKYLQQELGLEVSLTSTGVKYLHEKASEYDIGIYFEANGHGTILFREEFLAFLRTKHMWGKPSIHRLLAVSEMINQAVGDALSGILMVEIVLMYLGWSIQDWNDIYADLPSKQLKVKVANRAAIRTTASETKVVYPSELQKAIDTEVGKYDGGRSFVRPSGTEDIVRIYAEATTQSTADALAQAVAFHVYRLAGGVGPQPS</sequence>
<proteinExistence type="predicted"/>
<dbReference type="Proteomes" id="UP001162992">
    <property type="component" value="Chromosome 22"/>
</dbReference>
<protein>
    <submittedName>
        <fullName evidence="1">Uncharacterized protein</fullName>
    </submittedName>
</protein>
<name>A0ACC2ADW6_DIPCM</name>
<dbReference type="EMBL" id="CM055113">
    <property type="protein sequence ID" value="KAJ7515763.1"/>
    <property type="molecule type" value="Genomic_DNA"/>
</dbReference>
<reference evidence="2" key="1">
    <citation type="journal article" date="2024" name="Proc. Natl. Acad. Sci. U.S.A.">
        <title>Extraordinary preservation of gene collinearity over three hundred million years revealed in homosporous lycophytes.</title>
        <authorList>
            <person name="Li C."/>
            <person name="Wickell D."/>
            <person name="Kuo L.Y."/>
            <person name="Chen X."/>
            <person name="Nie B."/>
            <person name="Liao X."/>
            <person name="Peng D."/>
            <person name="Ji J."/>
            <person name="Jenkins J."/>
            <person name="Williams M."/>
            <person name="Shu S."/>
            <person name="Plott C."/>
            <person name="Barry K."/>
            <person name="Rajasekar S."/>
            <person name="Grimwood J."/>
            <person name="Han X."/>
            <person name="Sun S."/>
            <person name="Hou Z."/>
            <person name="He W."/>
            <person name="Dai G."/>
            <person name="Sun C."/>
            <person name="Schmutz J."/>
            <person name="Leebens-Mack J.H."/>
            <person name="Li F.W."/>
            <person name="Wang L."/>
        </authorList>
    </citation>
    <scope>NUCLEOTIDE SEQUENCE [LARGE SCALE GENOMIC DNA]</scope>
    <source>
        <strain evidence="2">cv. PW_Plant_1</strain>
    </source>
</reference>